<keyword evidence="2" id="KW-1185">Reference proteome</keyword>
<sequence>MEPSSELEDCIERLGHALDVIRR</sequence>
<name>A0AAD8ZXH2_9PEZI</name>
<evidence type="ECO:0000313" key="2">
    <source>
        <dbReference type="Proteomes" id="UP001243330"/>
    </source>
</evidence>
<dbReference type="EMBL" id="JAQOWY010001213">
    <property type="protein sequence ID" value="KAK1837488.1"/>
    <property type="molecule type" value="Genomic_DNA"/>
</dbReference>
<accession>A0AAD8ZXH2</accession>
<protein>
    <submittedName>
        <fullName evidence="1">Uncharacterized protein</fullName>
    </submittedName>
</protein>
<proteinExistence type="predicted"/>
<organism evidence="1 2">
    <name type="scientific">Colletotrichum chrysophilum</name>
    <dbReference type="NCBI Taxonomy" id="1836956"/>
    <lineage>
        <taxon>Eukaryota</taxon>
        <taxon>Fungi</taxon>
        <taxon>Dikarya</taxon>
        <taxon>Ascomycota</taxon>
        <taxon>Pezizomycotina</taxon>
        <taxon>Sordariomycetes</taxon>
        <taxon>Hypocreomycetidae</taxon>
        <taxon>Glomerellales</taxon>
        <taxon>Glomerellaceae</taxon>
        <taxon>Colletotrichum</taxon>
        <taxon>Colletotrichum gloeosporioides species complex</taxon>
    </lineage>
</organism>
<dbReference type="AlphaFoldDB" id="A0AAD8ZXH2"/>
<dbReference type="Proteomes" id="UP001243330">
    <property type="component" value="Unassembled WGS sequence"/>
</dbReference>
<reference evidence="1" key="1">
    <citation type="submission" date="2023-01" db="EMBL/GenBank/DDBJ databases">
        <title>Colletotrichum chrysophilum M932 genome sequence.</title>
        <authorList>
            <person name="Baroncelli R."/>
        </authorList>
    </citation>
    <scope>NUCLEOTIDE SEQUENCE</scope>
    <source>
        <strain evidence="1">M932</strain>
    </source>
</reference>
<evidence type="ECO:0000313" key="1">
    <source>
        <dbReference type="EMBL" id="KAK1837488.1"/>
    </source>
</evidence>
<feature type="non-terminal residue" evidence="1">
    <location>
        <position position="23"/>
    </location>
</feature>
<comment type="caution">
    <text evidence="1">The sequence shown here is derived from an EMBL/GenBank/DDBJ whole genome shotgun (WGS) entry which is preliminary data.</text>
</comment>
<gene>
    <name evidence="1" type="ORF">CCHR01_19890</name>
</gene>